<evidence type="ECO:0000313" key="1">
    <source>
        <dbReference type="EMBL" id="KAG6287375.1"/>
    </source>
</evidence>
<proteinExistence type="predicted"/>
<sequence>MTLRIFNARAGINFYQSWARVIAYRDVSIASFGNNVQGAGAVGVGFQGSGLGRFKLVALHGDVEYNRILFVLEIGAQRPFNHCLMCSGWPAERALLPNTSTGMSVHEADTAQSWVRCFFQSRRDSGHVEGITSAEHAGSCLAIRGHWHLGSDVCAGDGNA</sequence>
<accession>A0A9P7TW87</accession>
<dbReference type="EMBL" id="SRRH01000552">
    <property type="protein sequence ID" value="KAG6287375.1"/>
    <property type="molecule type" value="Genomic_DNA"/>
</dbReference>
<evidence type="ECO:0000313" key="2">
    <source>
        <dbReference type="Proteomes" id="UP000707071"/>
    </source>
</evidence>
<keyword evidence="2" id="KW-1185">Reference proteome</keyword>
<dbReference type="AlphaFoldDB" id="A0A9P7TW87"/>
<reference evidence="1 2" key="1">
    <citation type="journal article" date="2020" name="bioRxiv">
        <title>Whole genome comparisons of ergot fungi reveals the divergence and evolution of species within the genus Claviceps are the result of varying mechanisms driving genome evolution and host range expansion.</title>
        <authorList>
            <person name="Wyka S.A."/>
            <person name="Mondo S.J."/>
            <person name="Liu M."/>
            <person name="Dettman J."/>
            <person name="Nalam V."/>
            <person name="Broders K.D."/>
        </authorList>
    </citation>
    <scope>NUCLEOTIDE SEQUENCE [LARGE SCALE GENOMIC DNA]</scope>
    <source>
        <strain evidence="1 2">Clav52</strain>
    </source>
</reference>
<organism evidence="1 2">
    <name type="scientific">Claviceps aff. purpurea</name>
    <dbReference type="NCBI Taxonomy" id="1967640"/>
    <lineage>
        <taxon>Eukaryota</taxon>
        <taxon>Fungi</taxon>
        <taxon>Dikarya</taxon>
        <taxon>Ascomycota</taxon>
        <taxon>Pezizomycotina</taxon>
        <taxon>Sordariomycetes</taxon>
        <taxon>Hypocreomycetidae</taxon>
        <taxon>Hypocreales</taxon>
        <taxon>Clavicipitaceae</taxon>
        <taxon>Claviceps</taxon>
    </lineage>
</organism>
<protein>
    <submittedName>
        <fullName evidence="1">Uncharacterized protein</fullName>
    </submittedName>
</protein>
<gene>
    <name evidence="1" type="ORF">E4U09_006199</name>
</gene>
<comment type="caution">
    <text evidence="1">The sequence shown here is derived from an EMBL/GenBank/DDBJ whole genome shotgun (WGS) entry which is preliminary data.</text>
</comment>
<name>A0A9P7TW87_9HYPO</name>
<dbReference type="Proteomes" id="UP000707071">
    <property type="component" value="Unassembled WGS sequence"/>
</dbReference>